<proteinExistence type="predicted"/>
<feature type="transmembrane region" description="Helical" evidence="1">
    <location>
        <begin position="35"/>
        <end position="52"/>
    </location>
</feature>
<evidence type="ECO:0000259" key="2">
    <source>
        <dbReference type="Pfam" id="PF03779"/>
    </source>
</evidence>
<evidence type="ECO:0000256" key="1">
    <source>
        <dbReference type="SAM" id="Phobius"/>
    </source>
</evidence>
<gene>
    <name evidence="3" type="ORF">G5C60_41100</name>
</gene>
<keyword evidence="1" id="KW-0812">Transmembrane</keyword>
<keyword evidence="1" id="KW-0472">Membrane</keyword>
<feature type="domain" description="SPW repeat-containing integral membrane" evidence="2">
    <location>
        <begin position="34"/>
        <end position="129"/>
    </location>
</feature>
<evidence type="ECO:0000313" key="4">
    <source>
        <dbReference type="Proteomes" id="UP000472335"/>
    </source>
</evidence>
<keyword evidence="1" id="KW-1133">Transmembrane helix</keyword>
<organism evidence="3 4">
    <name type="scientific">Streptomyces scabichelini</name>
    <dbReference type="NCBI Taxonomy" id="2711217"/>
    <lineage>
        <taxon>Bacteria</taxon>
        <taxon>Bacillati</taxon>
        <taxon>Actinomycetota</taxon>
        <taxon>Actinomycetes</taxon>
        <taxon>Kitasatosporales</taxon>
        <taxon>Streptomycetaceae</taxon>
        <taxon>Streptomyces</taxon>
    </lineage>
</organism>
<keyword evidence="4" id="KW-1185">Reference proteome</keyword>
<feature type="transmembrane region" description="Helical" evidence="1">
    <location>
        <begin position="64"/>
        <end position="81"/>
    </location>
</feature>
<feature type="transmembrane region" description="Helical" evidence="1">
    <location>
        <begin position="88"/>
        <end position="105"/>
    </location>
</feature>
<dbReference type="RefSeq" id="WP_165267616.1">
    <property type="nucleotide sequence ID" value="NZ_JAAKZY010000214.1"/>
</dbReference>
<dbReference type="Proteomes" id="UP000472335">
    <property type="component" value="Unassembled WGS sequence"/>
</dbReference>
<dbReference type="Pfam" id="PF03779">
    <property type="entry name" value="SPW"/>
    <property type="match status" value="1"/>
</dbReference>
<reference evidence="3 4" key="1">
    <citation type="submission" date="2020-02" db="EMBL/GenBank/DDBJ databases">
        <title>Whole-genome analyses of novel actinobacteria.</title>
        <authorList>
            <person name="Sahin N."/>
            <person name="Gencbay T."/>
        </authorList>
    </citation>
    <scope>NUCLEOTIDE SEQUENCE [LARGE SCALE GENOMIC DNA]</scope>
    <source>
        <strain evidence="3 4">HC44</strain>
    </source>
</reference>
<name>A0A6G4VIW8_9ACTN</name>
<dbReference type="EMBL" id="JAAKZY010000214">
    <property type="protein sequence ID" value="NGO13825.1"/>
    <property type="molecule type" value="Genomic_DNA"/>
</dbReference>
<protein>
    <submittedName>
        <fullName evidence="3">SPW repeat protein</fullName>
    </submittedName>
</protein>
<dbReference type="AlphaFoldDB" id="A0A6G4VIW8"/>
<evidence type="ECO:0000313" key="3">
    <source>
        <dbReference type="EMBL" id="NGO13825.1"/>
    </source>
</evidence>
<comment type="caution">
    <text evidence="3">The sequence shown here is derived from an EMBL/GenBank/DDBJ whole genome shotgun (WGS) entry which is preliminary data.</text>
</comment>
<dbReference type="InterPro" id="IPR005530">
    <property type="entry name" value="SPW"/>
</dbReference>
<accession>A0A6G4VIW8</accession>
<sequence>MATGSSRIEEHPDLMTLRARYAEASASPIAQGIEVLSLLTGLYLAISPWIAGFSNLTNLTVNNLVTGLALTVLALGFGSVYERTYGMSWAAAAIGAWTVIAPWVISGEMDTTRTVTSNVIVGALALIMGVATSGLGRMRGGARPPV</sequence>
<feature type="transmembrane region" description="Helical" evidence="1">
    <location>
        <begin position="117"/>
        <end position="136"/>
    </location>
</feature>